<dbReference type="KEGG" id="vg:18479862"/>
<keyword evidence="2" id="KW-1185">Reference proteome</keyword>
<accession>V5UQC4</accession>
<evidence type="ECO:0000313" key="1">
    <source>
        <dbReference type="EMBL" id="AHB79595.1"/>
    </source>
</evidence>
<proteinExistence type="predicted"/>
<organism evidence="1 2">
    <name type="scientific">Mycobacterium phage Validus</name>
    <dbReference type="NCBI Taxonomy" id="1414747"/>
    <lineage>
        <taxon>Viruses</taxon>
        <taxon>Duplodnaviria</taxon>
        <taxon>Heunggongvirae</taxon>
        <taxon>Uroviricota</taxon>
        <taxon>Caudoviricetes</taxon>
        <taxon>Weiservirinae</taxon>
        <taxon>Anayavirus</taxon>
        <taxon>Anayavirus validus</taxon>
    </lineage>
</organism>
<dbReference type="OrthoDB" id="25822at10239"/>
<name>V5UQC4_9CAUD</name>
<sequence length="69" mass="7497">MTRPAPWRIRRLVEGEVVIGWVVEQLLIVNFTAAGGLDVAIEGEYGVVEYFESGEVAIGSFAEASRTAL</sequence>
<evidence type="ECO:0000313" key="2">
    <source>
        <dbReference type="Proteomes" id="UP000018806"/>
    </source>
</evidence>
<dbReference type="GeneID" id="18479862"/>
<dbReference type="Proteomes" id="UP000018806">
    <property type="component" value="Segment"/>
</dbReference>
<dbReference type="RefSeq" id="YP_009002715.1">
    <property type="nucleotide sequence ID" value="NC_023498.1"/>
</dbReference>
<protein>
    <submittedName>
        <fullName evidence="1">Uncharacterized protein</fullName>
    </submittedName>
</protein>
<gene>
    <name evidence="1" type="primary">65</name>
    <name evidence="1" type="ORF">PBI_VALIDUS_65</name>
</gene>
<reference evidence="1 2" key="1">
    <citation type="submission" date="2013-09" db="EMBL/GenBank/DDBJ databases">
        <authorList>
            <person name="Alapati N."/>
            <person name="Amjadi S."/>
            <person name="Brashears C.B."/>
            <person name="Briell V.C."/>
            <person name="Cody B.J."/>
            <person name="Durham R.J."/>
            <person name="Griffin A.K."/>
            <person name="Henderson M.S."/>
            <person name="Interrante E.J."/>
            <person name="Killingsworth B.W."/>
            <person name="Kolar C.R."/>
            <person name="Lee T."/>
            <person name="Mundhenk S.E."/>
            <person name="Myers M.E."/>
            <person name="Olaniyan O.M."/>
            <person name="Orlando C.M."/>
            <person name="Peterson C.E."/>
            <person name="Riley B.C."/>
            <person name="Sawyer L.E."/>
            <person name="Simitzi N.J."/>
            <person name="St Cyr M.K."/>
            <person name="White R.K."/>
            <person name="Wu H."/>
            <person name="Adair T.L."/>
            <person name="Gibbon B.C."/>
            <person name="Buck G.A."/>
            <person name="Campbell R."/>
            <person name="Carvalho M.R."/>
            <person name="Duckworth R.A."/>
            <person name="Dunn T."/>
            <person name="Halpern C."/>
            <person name="Johnson A."/>
            <person name="Kiflezghi M.G."/>
            <person name="Lee V."/>
            <person name="Loviza R.A."/>
            <person name="Serrano M.G."/>
            <person name="Shah Z.V."/>
            <person name="Sharma K."/>
            <person name="Voegtly L.J."/>
            <person name="Walstead R."/>
            <person name="Wang Y.P."/>
            <person name="Bradley K.W."/>
            <person name="Clarke D.Q."/>
            <person name="Barker L.P."/>
            <person name="Bailey C."/>
            <person name="Asai D.J."/>
            <person name="Bowman C.A."/>
            <person name="Russell D.A."/>
            <person name="Pope W.H."/>
            <person name="Jacobs-Sera D."/>
            <person name="Hendrix R.W."/>
            <person name="Hatfull G.F."/>
        </authorList>
    </citation>
    <scope>NUCLEOTIDE SEQUENCE [LARGE SCALE GENOMIC DNA]</scope>
</reference>
<dbReference type="EMBL" id="KF713486">
    <property type="protein sequence ID" value="AHB79595.1"/>
    <property type="molecule type" value="Genomic_DNA"/>
</dbReference>